<evidence type="ECO:0000256" key="2">
    <source>
        <dbReference type="ARBA" id="ARBA00022723"/>
    </source>
</evidence>
<dbReference type="GO" id="GO:2000028">
    <property type="term" value="P:regulation of photoperiodism, flowering"/>
    <property type="evidence" value="ECO:0007669"/>
    <property type="project" value="UniProtKB-ARBA"/>
</dbReference>
<evidence type="ECO:0000256" key="5">
    <source>
        <dbReference type="ARBA" id="ARBA00022833"/>
    </source>
</evidence>
<keyword evidence="19" id="KW-1185">Reference proteome</keyword>
<dbReference type="PROSITE" id="PS00028">
    <property type="entry name" value="ZINC_FINGER_C2H2_1"/>
    <property type="match status" value="3"/>
</dbReference>
<keyword evidence="12" id="KW-0539">Nucleus</keyword>
<dbReference type="Pfam" id="PF00096">
    <property type="entry name" value="zf-C2H2"/>
    <property type="match status" value="1"/>
</dbReference>
<evidence type="ECO:0000256" key="14">
    <source>
        <dbReference type="ARBA" id="ARBA00051751"/>
    </source>
</evidence>
<dbReference type="GO" id="GO:0040029">
    <property type="term" value="P:epigenetic regulation of gene expression"/>
    <property type="evidence" value="ECO:0007669"/>
    <property type="project" value="UniProtKB-ARBA"/>
</dbReference>
<dbReference type="GO" id="GO:0000981">
    <property type="term" value="F:DNA-binding transcription factor activity, RNA polymerase II-specific"/>
    <property type="evidence" value="ECO:0007669"/>
    <property type="project" value="TreeGrafter"/>
</dbReference>
<dbReference type="InterPro" id="IPR013087">
    <property type="entry name" value="Znf_C2H2_type"/>
</dbReference>
<keyword evidence="6" id="KW-0156">Chromatin regulator</keyword>
<evidence type="ECO:0000256" key="6">
    <source>
        <dbReference type="ARBA" id="ARBA00022853"/>
    </source>
</evidence>
<sequence>MVVDESSELQKKNPSMGEACSTMDDRELEDVDTVVEPKTNNRKASKRKGEVELETEAEYNFNGFIRSPCEGLRSRARKDTTDVSSISKQIEKPASKKPRKHSIDSTHSDERETNMKVSYRCNVEGCCMRFRSKAGLRLHLSNKCHHEGCGKQFSSHKYAVLHQRVHEDDRPLKCPWEGCTMSFKWAWARTEHERVHTGERPYECKVEGCGRTFRFISDYSRHRRRTGHYVNSQPPKEK</sequence>
<evidence type="ECO:0000256" key="15">
    <source>
        <dbReference type="PROSITE-ProRule" id="PRU00042"/>
    </source>
</evidence>
<keyword evidence="3" id="KW-0677">Repeat</keyword>
<evidence type="ECO:0000256" key="9">
    <source>
        <dbReference type="ARBA" id="ARBA00023004"/>
    </source>
</evidence>
<evidence type="ECO:0000256" key="4">
    <source>
        <dbReference type="ARBA" id="ARBA00022771"/>
    </source>
</evidence>
<evidence type="ECO:0000256" key="3">
    <source>
        <dbReference type="ARBA" id="ARBA00022737"/>
    </source>
</evidence>
<feature type="compositionally biased region" description="Basic and acidic residues" evidence="16">
    <location>
        <begin position="101"/>
        <end position="111"/>
    </location>
</feature>
<proteinExistence type="inferred from homology"/>
<protein>
    <submittedName>
        <fullName evidence="18">Zinc finger C2H2-type</fullName>
    </submittedName>
</protein>
<dbReference type="GO" id="GO:0009741">
    <property type="term" value="P:response to brassinosteroid"/>
    <property type="evidence" value="ECO:0007669"/>
    <property type="project" value="UniProtKB-ARBA"/>
</dbReference>
<comment type="caution">
    <text evidence="18">The sequence shown here is derived from an EMBL/GenBank/DDBJ whole genome shotgun (WGS) entry which is preliminary data.</text>
</comment>
<organism evidence="18 19">
    <name type="scientific">Dillenia turbinata</name>
    <dbReference type="NCBI Taxonomy" id="194707"/>
    <lineage>
        <taxon>Eukaryota</taxon>
        <taxon>Viridiplantae</taxon>
        <taxon>Streptophyta</taxon>
        <taxon>Embryophyta</taxon>
        <taxon>Tracheophyta</taxon>
        <taxon>Spermatophyta</taxon>
        <taxon>Magnoliopsida</taxon>
        <taxon>eudicotyledons</taxon>
        <taxon>Gunneridae</taxon>
        <taxon>Pentapetalae</taxon>
        <taxon>Dilleniales</taxon>
        <taxon>Dilleniaceae</taxon>
        <taxon>Dillenia</taxon>
    </lineage>
</organism>
<evidence type="ECO:0000256" key="12">
    <source>
        <dbReference type="ARBA" id="ARBA00023242"/>
    </source>
</evidence>
<evidence type="ECO:0000256" key="7">
    <source>
        <dbReference type="ARBA" id="ARBA00022964"/>
    </source>
</evidence>
<gene>
    <name evidence="18" type="ORF">RJ641_036291</name>
</gene>
<name>A0AAN8VPN6_9MAGN</name>
<comment type="similarity">
    <text evidence="1">Belongs to the JHDM3 histone demethylase family.</text>
</comment>
<evidence type="ECO:0000256" key="11">
    <source>
        <dbReference type="ARBA" id="ARBA00023163"/>
    </source>
</evidence>
<accession>A0AAN8VPN6</accession>
<evidence type="ECO:0000256" key="13">
    <source>
        <dbReference type="ARBA" id="ARBA00050682"/>
    </source>
</evidence>
<dbReference type="GO" id="GO:0045944">
    <property type="term" value="P:positive regulation of transcription by RNA polymerase II"/>
    <property type="evidence" value="ECO:0007669"/>
    <property type="project" value="UniProtKB-ARBA"/>
</dbReference>
<dbReference type="GO" id="GO:0010628">
    <property type="term" value="P:positive regulation of gene expression"/>
    <property type="evidence" value="ECO:0007669"/>
    <property type="project" value="UniProtKB-ARBA"/>
</dbReference>
<feature type="domain" description="C2H2-type" evidence="17">
    <location>
        <begin position="172"/>
        <end position="201"/>
    </location>
</feature>
<keyword evidence="2" id="KW-0479">Metal-binding</keyword>
<reference evidence="18 19" key="1">
    <citation type="submission" date="2023-12" db="EMBL/GenBank/DDBJ databases">
        <title>A high-quality genome assembly for Dillenia turbinata (Dilleniales).</title>
        <authorList>
            <person name="Chanderbali A."/>
        </authorList>
    </citation>
    <scope>NUCLEOTIDE SEQUENCE [LARGE SCALE GENOMIC DNA]</scope>
    <source>
        <strain evidence="18">LSX21</strain>
        <tissue evidence="18">Leaf</tissue>
    </source>
</reference>
<dbReference type="Proteomes" id="UP001370490">
    <property type="component" value="Unassembled WGS sequence"/>
</dbReference>
<dbReference type="FunFam" id="3.30.160.60:FF:000710">
    <property type="entry name" value="Zinc finger protein 768"/>
    <property type="match status" value="1"/>
</dbReference>
<dbReference type="AlphaFoldDB" id="A0AAN8VPN6"/>
<feature type="domain" description="C2H2-type" evidence="17">
    <location>
        <begin position="202"/>
        <end position="234"/>
    </location>
</feature>
<evidence type="ECO:0000256" key="10">
    <source>
        <dbReference type="ARBA" id="ARBA00023015"/>
    </source>
</evidence>
<evidence type="ECO:0000256" key="16">
    <source>
        <dbReference type="SAM" id="MobiDB-lite"/>
    </source>
</evidence>
<dbReference type="GO" id="GO:0071558">
    <property type="term" value="F:histone H3K27me2/H3K27me3 demethylase activity"/>
    <property type="evidence" value="ECO:0007669"/>
    <property type="project" value="UniProtKB-ARBA"/>
</dbReference>
<evidence type="ECO:0000256" key="1">
    <source>
        <dbReference type="ARBA" id="ARBA00009711"/>
    </source>
</evidence>
<comment type="catalytic activity">
    <reaction evidence="13">
        <text>N(6),N(6)-dimethyl-L-lysyl(27)-[histone H3] + 2-oxoglutarate + O2 = N(6)-methyl-L-lysyl(27)-[histone H3] + formaldehyde + succinate + CO2</text>
        <dbReference type="Rhea" id="RHEA:60232"/>
        <dbReference type="Rhea" id="RHEA-COMP:15539"/>
        <dbReference type="Rhea" id="RHEA-COMP:15544"/>
        <dbReference type="ChEBI" id="CHEBI:15379"/>
        <dbReference type="ChEBI" id="CHEBI:16526"/>
        <dbReference type="ChEBI" id="CHEBI:16810"/>
        <dbReference type="ChEBI" id="CHEBI:16842"/>
        <dbReference type="ChEBI" id="CHEBI:30031"/>
        <dbReference type="ChEBI" id="CHEBI:61929"/>
        <dbReference type="ChEBI" id="CHEBI:61976"/>
    </reaction>
    <physiologicalReaction direction="left-to-right" evidence="13">
        <dbReference type="Rhea" id="RHEA:60233"/>
    </physiologicalReaction>
</comment>
<feature type="region of interest" description="Disordered" evidence="16">
    <location>
        <begin position="1"/>
        <end position="52"/>
    </location>
</feature>
<dbReference type="FunFam" id="3.30.160.60:FF:000747">
    <property type="entry name" value="Probable lysine-specific demethylase ELF6"/>
    <property type="match status" value="1"/>
</dbReference>
<feature type="domain" description="C2H2-type" evidence="17">
    <location>
        <begin position="142"/>
        <end position="171"/>
    </location>
</feature>
<dbReference type="EMBL" id="JBAMMX010000009">
    <property type="protein sequence ID" value="KAK6933397.1"/>
    <property type="molecule type" value="Genomic_DNA"/>
</dbReference>
<dbReference type="PROSITE" id="PS50157">
    <property type="entry name" value="ZINC_FINGER_C2H2_2"/>
    <property type="match status" value="3"/>
</dbReference>
<comment type="catalytic activity">
    <reaction evidence="14">
        <text>N(6),N(6),N(6)-trimethyl-L-lysyl(27)-[histone H3] + 2-oxoglutarate + O2 = N(6),N(6)-dimethyl-L-lysyl(27)-[histone H3] + formaldehyde + succinate + CO2</text>
        <dbReference type="Rhea" id="RHEA:60228"/>
        <dbReference type="Rhea" id="RHEA-COMP:15535"/>
        <dbReference type="Rhea" id="RHEA-COMP:15539"/>
        <dbReference type="ChEBI" id="CHEBI:15379"/>
        <dbReference type="ChEBI" id="CHEBI:16526"/>
        <dbReference type="ChEBI" id="CHEBI:16810"/>
        <dbReference type="ChEBI" id="CHEBI:16842"/>
        <dbReference type="ChEBI" id="CHEBI:30031"/>
        <dbReference type="ChEBI" id="CHEBI:61961"/>
        <dbReference type="ChEBI" id="CHEBI:61976"/>
    </reaction>
    <physiologicalReaction direction="left-to-right" evidence="14">
        <dbReference type="Rhea" id="RHEA:60229"/>
    </physiologicalReaction>
</comment>
<evidence type="ECO:0000256" key="8">
    <source>
        <dbReference type="ARBA" id="ARBA00023002"/>
    </source>
</evidence>
<keyword evidence="8" id="KW-0560">Oxidoreductase</keyword>
<dbReference type="SUPFAM" id="SSF57667">
    <property type="entry name" value="beta-beta-alpha zinc fingers"/>
    <property type="match status" value="2"/>
</dbReference>
<dbReference type="SMART" id="SM00355">
    <property type="entry name" value="ZnF_C2H2"/>
    <property type="match status" value="4"/>
</dbReference>
<dbReference type="GO" id="GO:0048580">
    <property type="term" value="P:regulation of post-embryonic development"/>
    <property type="evidence" value="ECO:0007669"/>
    <property type="project" value="UniProtKB-ARBA"/>
</dbReference>
<evidence type="ECO:0000259" key="17">
    <source>
        <dbReference type="PROSITE" id="PS50157"/>
    </source>
</evidence>
<keyword evidence="9" id="KW-0408">Iron</keyword>
<keyword evidence="5" id="KW-0862">Zinc</keyword>
<dbReference type="GO" id="GO:0008270">
    <property type="term" value="F:zinc ion binding"/>
    <property type="evidence" value="ECO:0007669"/>
    <property type="project" value="UniProtKB-KW"/>
</dbReference>
<keyword evidence="4 15" id="KW-0863">Zinc-finger</keyword>
<keyword evidence="11" id="KW-0804">Transcription</keyword>
<evidence type="ECO:0000313" key="18">
    <source>
        <dbReference type="EMBL" id="KAK6933397.1"/>
    </source>
</evidence>
<feature type="region of interest" description="Disordered" evidence="16">
    <location>
        <begin position="72"/>
        <end position="111"/>
    </location>
</feature>
<dbReference type="GO" id="GO:0005634">
    <property type="term" value="C:nucleus"/>
    <property type="evidence" value="ECO:0007669"/>
    <property type="project" value="UniProtKB-ARBA"/>
</dbReference>
<dbReference type="InterPro" id="IPR050329">
    <property type="entry name" value="GLI_C2H2-zinc-finger"/>
</dbReference>
<keyword evidence="10" id="KW-0805">Transcription regulation</keyword>
<dbReference type="PANTHER" id="PTHR19818">
    <property type="entry name" value="ZINC FINGER PROTEIN ZIC AND GLI"/>
    <property type="match status" value="1"/>
</dbReference>
<keyword evidence="7" id="KW-0223">Dioxygenase</keyword>
<evidence type="ECO:0000313" key="19">
    <source>
        <dbReference type="Proteomes" id="UP001370490"/>
    </source>
</evidence>
<dbReference type="GO" id="GO:0009826">
    <property type="term" value="P:unidimensional cell growth"/>
    <property type="evidence" value="ECO:0007669"/>
    <property type="project" value="UniProtKB-ARBA"/>
</dbReference>
<dbReference type="PANTHER" id="PTHR19818:SF139">
    <property type="entry name" value="PAIR-RULE PROTEIN ODD-PAIRED"/>
    <property type="match status" value="1"/>
</dbReference>
<dbReference type="Gene3D" id="3.30.160.60">
    <property type="entry name" value="Classic Zinc Finger"/>
    <property type="match status" value="2"/>
</dbReference>
<dbReference type="GO" id="GO:0000978">
    <property type="term" value="F:RNA polymerase II cis-regulatory region sequence-specific DNA binding"/>
    <property type="evidence" value="ECO:0007669"/>
    <property type="project" value="TreeGrafter"/>
</dbReference>
<dbReference type="InterPro" id="IPR036236">
    <property type="entry name" value="Znf_C2H2_sf"/>
</dbReference>